<reference evidence="2" key="2">
    <citation type="journal article" date="2023" name="Microbiol Resour">
        <title>Decontamination and Annotation of the Draft Genome Sequence of the Oomycete Lagenidium giganteum ARSEF 373.</title>
        <authorList>
            <person name="Morgan W.R."/>
            <person name="Tartar A."/>
        </authorList>
    </citation>
    <scope>NUCLEOTIDE SEQUENCE</scope>
    <source>
        <strain evidence="2">ARSEF 373</strain>
    </source>
</reference>
<reference evidence="2" key="1">
    <citation type="submission" date="2022-11" db="EMBL/GenBank/DDBJ databases">
        <authorList>
            <person name="Morgan W.R."/>
            <person name="Tartar A."/>
        </authorList>
    </citation>
    <scope>NUCLEOTIDE SEQUENCE</scope>
    <source>
        <strain evidence="2">ARSEF 373</strain>
    </source>
</reference>
<evidence type="ECO:0000313" key="3">
    <source>
        <dbReference type="Proteomes" id="UP001146120"/>
    </source>
</evidence>
<accession>A0AAV2Z960</accession>
<proteinExistence type="predicted"/>
<name>A0AAV2Z960_9STRA</name>
<keyword evidence="3" id="KW-1185">Reference proteome</keyword>
<dbReference type="AlphaFoldDB" id="A0AAV2Z960"/>
<sequence length="73" mass="8325">MPTRSNAGYKTPLELLTGKVPNLTNIVPWGTRVSAHQTAHNGQSSKSRARDLRRLWTSNQRLSRLRTTHPQDY</sequence>
<evidence type="ECO:0000256" key="1">
    <source>
        <dbReference type="SAM" id="MobiDB-lite"/>
    </source>
</evidence>
<dbReference type="Proteomes" id="UP001146120">
    <property type="component" value="Unassembled WGS sequence"/>
</dbReference>
<organism evidence="2 3">
    <name type="scientific">Lagenidium giganteum</name>
    <dbReference type="NCBI Taxonomy" id="4803"/>
    <lineage>
        <taxon>Eukaryota</taxon>
        <taxon>Sar</taxon>
        <taxon>Stramenopiles</taxon>
        <taxon>Oomycota</taxon>
        <taxon>Peronosporomycetes</taxon>
        <taxon>Pythiales</taxon>
        <taxon>Pythiaceae</taxon>
    </lineage>
</organism>
<comment type="caution">
    <text evidence="2">The sequence shown here is derived from an EMBL/GenBank/DDBJ whole genome shotgun (WGS) entry which is preliminary data.</text>
</comment>
<feature type="compositionally biased region" description="Polar residues" evidence="1">
    <location>
        <begin position="34"/>
        <end position="46"/>
    </location>
</feature>
<protein>
    <submittedName>
        <fullName evidence="2">Uncharacterized protein</fullName>
    </submittedName>
</protein>
<gene>
    <name evidence="2" type="ORF">N0F65_002904</name>
</gene>
<feature type="region of interest" description="Disordered" evidence="1">
    <location>
        <begin position="34"/>
        <end position="55"/>
    </location>
</feature>
<dbReference type="EMBL" id="DAKRPA010000041">
    <property type="protein sequence ID" value="DBA01788.1"/>
    <property type="molecule type" value="Genomic_DNA"/>
</dbReference>
<evidence type="ECO:0000313" key="2">
    <source>
        <dbReference type="EMBL" id="DBA01788.1"/>
    </source>
</evidence>